<dbReference type="PROSITE" id="PS50011">
    <property type="entry name" value="PROTEIN_KINASE_DOM"/>
    <property type="match status" value="1"/>
</dbReference>
<dbReference type="Gene3D" id="1.20.120.1020">
    <property type="entry name" value="Prion-inhibition and propagation, HeLo domain"/>
    <property type="match status" value="1"/>
</dbReference>
<evidence type="ECO:0000313" key="2">
    <source>
        <dbReference type="EMBL" id="PNP47132.1"/>
    </source>
</evidence>
<dbReference type="Proteomes" id="UP000236290">
    <property type="component" value="Unassembled WGS sequence"/>
</dbReference>
<comment type="caution">
    <text evidence="2">The sequence shown here is derived from an EMBL/GenBank/DDBJ whole genome shotgun (WGS) entry which is preliminary data.</text>
</comment>
<dbReference type="Pfam" id="PF24476">
    <property type="entry name" value="DUF7580"/>
    <property type="match status" value="1"/>
</dbReference>
<name>A0A2K0TNM7_TRIHA</name>
<dbReference type="InterPro" id="IPR029498">
    <property type="entry name" value="HeLo_dom"/>
</dbReference>
<gene>
    <name evidence="2" type="ORF">THARTR1_10637</name>
</gene>
<protein>
    <recommendedName>
        <fullName evidence="1">Protein kinase domain-containing protein</fullName>
    </recommendedName>
</protein>
<dbReference type="OrthoDB" id="1911848at2759"/>
<dbReference type="EMBL" id="MTYI01000264">
    <property type="protein sequence ID" value="PNP47132.1"/>
    <property type="molecule type" value="Genomic_DNA"/>
</dbReference>
<dbReference type="PANTHER" id="PTHR37542:SF1">
    <property type="entry name" value="PRION-INHIBITION AND PROPAGATION HELO DOMAIN-CONTAINING PROTEIN"/>
    <property type="match status" value="1"/>
</dbReference>
<dbReference type="AlphaFoldDB" id="A0A2K0TNM7"/>
<sequence length="654" mass="73823">MPRSSSAPSPHHLYSYMDPVSLAGLALGVASLGLQVYTGIQLLVTALGYEDDCKYLNLRLRLEQQRLFAWSETSGLLDVNTENQDRILNSNVFNLHRQTVLDLLVQVQCLFDEFLEIQNKHNNLTPVRDNGDFLISPEQDAKQASFPISEKKRLFIKKAMMSLKEKSQEGLKRLKWVSFDKEGFEHLLSKFTLLNDSMMNILDHSLQIEIRHTVQDTNRGVLLLHHKLADLSHLVLALKAQLEARDVGASTRTRMSNVEREASMAELRQLSKLAKFKAFNETIDPKSDAPAVIDEAVAAFLGLAKPGDPRLVQMPKYLIELDPNVDDLDDPRCEAIMKTAQGKKKVWIEWKDYDTAGTPGCLSKADIVDRVRKLACLLNHSPKPEAFRTPHCIGFFDKADPDVPEDDVDILDRRLGLIFERPESDDVDNSLPPVSLRELLLDKAIRKPRVTDRIKLAHALSNCLLYLHAVNWLHKGLRSHNILFFRTKSGHVDYSQVYLSGFDFSRPGGSDEVTEIPGYDAEHDLYRHPLAQSNQGKGRQRSKKSFDIYSLGVILVELAHWKPVEAVLGIEMRLAKGQSDVVRHVRSQLLAAESVADVGAEMGERFEEAARRCLTGEHELGLQADEDETADEVAERLSVRYYDDVVKKLAEIVV</sequence>
<feature type="domain" description="Protein kinase" evidence="1">
    <location>
        <begin position="295"/>
        <end position="654"/>
    </location>
</feature>
<organism evidence="2 3">
    <name type="scientific">Trichoderma harzianum</name>
    <name type="common">Hypocrea lixii</name>
    <dbReference type="NCBI Taxonomy" id="5544"/>
    <lineage>
        <taxon>Eukaryota</taxon>
        <taxon>Fungi</taxon>
        <taxon>Dikarya</taxon>
        <taxon>Ascomycota</taxon>
        <taxon>Pezizomycotina</taxon>
        <taxon>Sordariomycetes</taxon>
        <taxon>Hypocreomycetidae</taxon>
        <taxon>Hypocreales</taxon>
        <taxon>Hypocreaceae</taxon>
        <taxon>Trichoderma</taxon>
    </lineage>
</organism>
<dbReference type="PANTHER" id="PTHR37542">
    <property type="entry name" value="HELO DOMAIN-CONTAINING PROTEIN-RELATED"/>
    <property type="match status" value="1"/>
</dbReference>
<accession>A0A2K0TNM7</accession>
<dbReference type="GO" id="GO:0005524">
    <property type="term" value="F:ATP binding"/>
    <property type="evidence" value="ECO:0007669"/>
    <property type="project" value="InterPro"/>
</dbReference>
<dbReference type="InterPro" id="IPR038305">
    <property type="entry name" value="HeLo_sf"/>
</dbReference>
<evidence type="ECO:0000313" key="3">
    <source>
        <dbReference type="Proteomes" id="UP000236290"/>
    </source>
</evidence>
<dbReference type="InterPro" id="IPR056002">
    <property type="entry name" value="DUF7580"/>
</dbReference>
<evidence type="ECO:0000259" key="1">
    <source>
        <dbReference type="PROSITE" id="PS50011"/>
    </source>
</evidence>
<dbReference type="InterPro" id="IPR000719">
    <property type="entry name" value="Prot_kinase_dom"/>
</dbReference>
<dbReference type="Gene3D" id="1.10.510.10">
    <property type="entry name" value="Transferase(Phosphotransferase) domain 1"/>
    <property type="match status" value="1"/>
</dbReference>
<dbReference type="GO" id="GO:0004672">
    <property type="term" value="F:protein kinase activity"/>
    <property type="evidence" value="ECO:0007669"/>
    <property type="project" value="InterPro"/>
</dbReference>
<reference evidence="2 3" key="1">
    <citation type="submission" date="2017-02" db="EMBL/GenBank/DDBJ databases">
        <title>Genomes of Trichoderma spp. with biocontrol activity.</title>
        <authorList>
            <person name="Gardiner D."/>
            <person name="Kazan K."/>
            <person name="Vos C."/>
            <person name="Harvey P."/>
        </authorList>
    </citation>
    <scope>NUCLEOTIDE SEQUENCE [LARGE SCALE GENOMIC DNA]</scope>
    <source>
        <strain evidence="2 3">Tr1</strain>
    </source>
</reference>
<dbReference type="SUPFAM" id="SSF56112">
    <property type="entry name" value="Protein kinase-like (PK-like)"/>
    <property type="match status" value="1"/>
</dbReference>
<dbReference type="InterPro" id="IPR011009">
    <property type="entry name" value="Kinase-like_dom_sf"/>
</dbReference>
<dbReference type="Pfam" id="PF14479">
    <property type="entry name" value="HeLo"/>
    <property type="match status" value="1"/>
</dbReference>
<proteinExistence type="predicted"/>